<reference evidence="1" key="1">
    <citation type="journal article" date="2014" name="Nat. Commun.">
        <title>Multiple recent horizontal transfers of a large genomic region in cheese making fungi.</title>
        <authorList>
            <person name="Cheeseman K."/>
            <person name="Ropars J."/>
            <person name="Renault P."/>
            <person name="Dupont J."/>
            <person name="Gouzy J."/>
            <person name="Branca A."/>
            <person name="Abraham A.L."/>
            <person name="Ceppi M."/>
            <person name="Conseiller E."/>
            <person name="Debuchy R."/>
            <person name="Malagnac F."/>
            <person name="Goarin A."/>
            <person name="Silar P."/>
            <person name="Lacoste S."/>
            <person name="Sallet E."/>
            <person name="Bensimon A."/>
            <person name="Giraud T."/>
            <person name="Brygoo Y."/>
        </authorList>
    </citation>
    <scope>NUCLEOTIDE SEQUENCE [LARGE SCALE GENOMIC DNA]</scope>
    <source>
        <strain evidence="1">FM164</strain>
    </source>
</reference>
<dbReference type="OMA" id="HEGHLIS"/>
<dbReference type="OrthoDB" id="4358844at2759"/>
<accession>W6PVK4</accession>
<dbReference type="Proteomes" id="UP000030686">
    <property type="component" value="Unassembled WGS sequence"/>
</dbReference>
<keyword evidence="2" id="KW-1185">Reference proteome</keyword>
<proteinExistence type="predicted"/>
<evidence type="ECO:0000313" key="1">
    <source>
        <dbReference type="EMBL" id="CDM27940.1"/>
    </source>
</evidence>
<gene>
    <name evidence="1" type="ORF">PROQFM164_S01g001751</name>
</gene>
<dbReference type="STRING" id="1365484.W6PVK4"/>
<sequence length="185" mass="20640">MYGIIDSFGNENVRRRKRARREKERHDNSISNTHIPSWRRVAISKPLSGPLQNTELRFRISQIDSAPDVVGPVISLLLAVEALFQNVGGSRRLERIASLGHAGLVDFRARFVEGDPRVTRAMREGLGTSLNAIRDAIAFAEGLLLVDRCIEMVKDDAVRLEVEAIASMMRPPPETPLHEGHLISN</sequence>
<dbReference type="EMBL" id="HG792015">
    <property type="protein sequence ID" value="CDM27940.1"/>
    <property type="molecule type" value="Genomic_DNA"/>
</dbReference>
<protein>
    <submittedName>
        <fullName evidence="1">Genomic scaffold, ProqFM164S01</fullName>
    </submittedName>
</protein>
<organism evidence="1 2">
    <name type="scientific">Penicillium roqueforti (strain FM164)</name>
    <dbReference type="NCBI Taxonomy" id="1365484"/>
    <lineage>
        <taxon>Eukaryota</taxon>
        <taxon>Fungi</taxon>
        <taxon>Dikarya</taxon>
        <taxon>Ascomycota</taxon>
        <taxon>Pezizomycotina</taxon>
        <taxon>Eurotiomycetes</taxon>
        <taxon>Eurotiomycetidae</taxon>
        <taxon>Eurotiales</taxon>
        <taxon>Aspergillaceae</taxon>
        <taxon>Penicillium</taxon>
    </lineage>
</organism>
<name>W6PVK4_PENRF</name>
<dbReference type="AlphaFoldDB" id="W6PVK4"/>
<evidence type="ECO:0000313" key="2">
    <source>
        <dbReference type="Proteomes" id="UP000030686"/>
    </source>
</evidence>